<name>A0A7S3Z7T4_9EUKA</name>
<reference evidence="1" key="1">
    <citation type="submission" date="2021-01" db="EMBL/GenBank/DDBJ databases">
        <authorList>
            <person name="Corre E."/>
            <person name="Pelletier E."/>
            <person name="Niang G."/>
            <person name="Scheremetjew M."/>
            <person name="Finn R."/>
            <person name="Kale V."/>
            <person name="Holt S."/>
            <person name="Cochrane G."/>
            <person name="Meng A."/>
            <person name="Brown T."/>
            <person name="Cohen L."/>
        </authorList>
    </citation>
    <scope>NUCLEOTIDE SEQUENCE</scope>
    <source>
        <strain evidence="1">CCCM811</strain>
    </source>
</reference>
<dbReference type="AlphaFoldDB" id="A0A7S3Z7T4"/>
<sequence length="102" mass="11467">MVGSKRRSLYISLDSQLKSCFGVACSTQRHCQSVAQRIIKNEPHSFTVYVGLRPGAELEAATLVNLRCRMQLPLCSSHAVHSGSFMIFNTRRTSPFFVLFML</sequence>
<dbReference type="EMBL" id="HBIV01037014">
    <property type="protein sequence ID" value="CAE0674625.1"/>
    <property type="molecule type" value="Transcribed_RNA"/>
</dbReference>
<accession>A0A7S3Z7T4</accession>
<gene>
    <name evidence="1" type="ORF">LGLO00237_LOCUS26399</name>
</gene>
<organism evidence="1">
    <name type="scientific">Lotharella globosa</name>
    <dbReference type="NCBI Taxonomy" id="91324"/>
    <lineage>
        <taxon>Eukaryota</taxon>
        <taxon>Sar</taxon>
        <taxon>Rhizaria</taxon>
        <taxon>Cercozoa</taxon>
        <taxon>Chlorarachniophyceae</taxon>
        <taxon>Lotharella</taxon>
    </lineage>
</organism>
<proteinExistence type="predicted"/>
<protein>
    <submittedName>
        <fullName evidence="1">Uncharacterized protein</fullName>
    </submittedName>
</protein>
<evidence type="ECO:0000313" key="1">
    <source>
        <dbReference type="EMBL" id="CAE0674625.1"/>
    </source>
</evidence>